<organism evidence="9">
    <name type="scientific">Cladocopium goreaui</name>
    <dbReference type="NCBI Taxonomy" id="2562237"/>
    <lineage>
        <taxon>Eukaryota</taxon>
        <taxon>Sar</taxon>
        <taxon>Alveolata</taxon>
        <taxon>Dinophyceae</taxon>
        <taxon>Suessiales</taxon>
        <taxon>Symbiodiniaceae</taxon>
        <taxon>Cladocopium</taxon>
    </lineage>
</organism>
<evidence type="ECO:0000313" key="10">
    <source>
        <dbReference type="EMBL" id="CAL1146792.1"/>
    </source>
</evidence>
<dbReference type="AlphaFoldDB" id="A0A9P1CLT4"/>
<keyword evidence="12" id="KW-1185">Reference proteome</keyword>
<reference evidence="10" key="2">
    <citation type="submission" date="2024-04" db="EMBL/GenBank/DDBJ databases">
        <authorList>
            <person name="Chen Y."/>
            <person name="Shah S."/>
            <person name="Dougan E. K."/>
            <person name="Thang M."/>
            <person name="Chan C."/>
        </authorList>
    </citation>
    <scope>NUCLEOTIDE SEQUENCE [LARGE SCALE GENOMIC DNA]</scope>
</reference>
<keyword evidence="4" id="KW-0812">Transmembrane</keyword>
<dbReference type="GO" id="GO:0008146">
    <property type="term" value="F:sulfotransferase activity"/>
    <property type="evidence" value="ECO:0007669"/>
    <property type="project" value="InterPro"/>
</dbReference>
<evidence type="ECO:0000256" key="7">
    <source>
        <dbReference type="ARBA" id="ARBA00023136"/>
    </source>
</evidence>
<dbReference type="PANTHER" id="PTHR12137">
    <property type="entry name" value="CARBOHYDRATE SULFOTRANSFERASE"/>
    <property type="match status" value="1"/>
</dbReference>
<evidence type="ECO:0000256" key="1">
    <source>
        <dbReference type="ARBA" id="ARBA00004323"/>
    </source>
</evidence>
<evidence type="ECO:0000313" key="11">
    <source>
        <dbReference type="EMBL" id="CAL4780729.1"/>
    </source>
</evidence>
<keyword evidence="6" id="KW-0333">Golgi apparatus</keyword>
<dbReference type="EMBL" id="CAMXCT020001830">
    <property type="protein sequence ID" value="CAL1146792.1"/>
    <property type="molecule type" value="Genomic_DNA"/>
</dbReference>
<comment type="subcellular location">
    <subcellularLocation>
        <location evidence="1">Golgi apparatus membrane</location>
        <topology evidence="1">Single-pass type II membrane protein</topology>
    </subcellularLocation>
</comment>
<dbReference type="Proteomes" id="UP001152797">
    <property type="component" value="Unassembled WGS sequence"/>
</dbReference>
<dbReference type="InterPro" id="IPR018011">
    <property type="entry name" value="Carb_sulfotrans_8-10"/>
</dbReference>
<evidence type="ECO:0000256" key="3">
    <source>
        <dbReference type="ARBA" id="ARBA00022679"/>
    </source>
</evidence>
<keyword evidence="7" id="KW-0472">Membrane</keyword>
<evidence type="ECO:0000313" key="9">
    <source>
        <dbReference type="EMBL" id="CAI3993417.1"/>
    </source>
</evidence>
<dbReference type="Pfam" id="PF03567">
    <property type="entry name" value="Sulfotransfer_2"/>
    <property type="match status" value="2"/>
</dbReference>
<dbReference type="EMBL" id="CAMXCT010001830">
    <property type="protein sequence ID" value="CAI3993417.1"/>
    <property type="molecule type" value="Genomic_DNA"/>
</dbReference>
<dbReference type="Gene3D" id="3.40.50.300">
    <property type="entry name" value="P-loop containing nucleotide triphosphate hydrolases"/>
    <property type="match status" value="1"/>
</dbReference>
<reference evidence="9" key="1">
    <citation type="submission" date="2022-10" db="EMBL/GenBank/DDBJ databases">
        <authorList>
            <person name="Chen Y."/>
            <person name="Dougan E. K."/>
            <person name="Chan C."/>
            <person name="Rhodes N."/>
            <person name="Thang M."/>
        </authorList>
    </citation>
    <scope>NUCLEOTIDE SEQUENCE</scope>
</reference>
<evidence type="ECO:0000256" key="5">
    <source>
        <dbReference type="ARBA" id="ARBA00022989"/>
    </source>
</evidence>
<dbReference type="SUPFAM" id="SSF52540">
    <property type="entry name" value="P-loop containing nucleoside triphosphate hydrolases"/>
    <property type="match status" value="1"/>
</dbReference>
<dbReference type="GO" id="GO:0000139">
    <property type="term" value="C:Golgi membrane"/>
    <property type="evidence" value="ECO:0007669"/>
    <property type="project" value="UniProtKB-SubCell"/>
</dbReference>
<dbReference type="InterPro" id="IPR027417">
    <property type="entry name" value="P-loop_NTPase"/>
</dbReference>
<dbReference type="EMBL" id="CAMXCT030001830">
    <property type="protein sequence ID" value="CAL4780729.1"/>
    <property type="molecule type" value="Genomic_DNA"/>
</dbReference>
<comment type="caution">
    <text evidence="9">The sequence shown here is derived from an EMBL/GenBank/DDBJ whole genome shotgun (WGS) entry which is preliminary data.</text>
</comment>
<evidence type="ECO:0000256" key="2">
    <source>
        <dbReference type="ARBA" id="ARBA00006339"/>
    </source>
</evidence>
<accession>A0A9P1CLT4</accession>
<gene>
    <name evidence="9" type="ORF">C1SCF055_LOCUS20173</name>
</gene>
<dbReference type="GO" id="GO:0016051">
    <property type="term" value="P:carbohydrate biosynthetic process"/>
    <property type="evidence" value="ECO:0007669"/>
    <property type="project" value="InterPro"/>
</dbReference>
<evidence type="ECO:0000256" key="6">
    <source>
        <dbReference type="ARBA" id="ARBA00023034"/>
    </source>
</evidence>
<proteinExistence type="inferred from homology"/>
<keyword evidence="5" id="KW-1133">Transmembrane helix</keyword>
<comment type="similarity">
    <text evidence="2">Belongs to the sulfotransferase 2 family.</text>
</comment>
<name>A0A9P1CLT4_9DINO</name>
<keyword evidence="8" id="KW-0325">Glycoprotein</keyword>
<sequence>MVGMGRLLIQLIRTGSRFCKSPKFWLVRKMGRLFRIFVVVTLAVVLLVCALQVQLDYPRPVQAAQGKATETSTAGQWDALKPTKALKLIHIPGTDSSKIDAWGEAKGYWSYEKTGAVAAADSQEFDSHNNSELQPFARLSAEVRNRYDWFMVVRHPVERIVSQCASLLSKRLSQVSEANINQFLQGILNGTQLLDAEAESIRPMMDQVDTSVVQHIVRYERLNEDLPKLLQFYNLSLEALPEVQKLETHPKLWPATLQMIYQKFSEDFVHFNYSMADPQDASLTSTEPPESLTSTVLATTATTVATETTQAATFFGMSLPSLPWRTQKELKFIHITKTGGSAIENWAKSHGLLWGRFHVEYRAPGRKGSPWHHPFPELPSELRHRYDWFMVVRNPVERVVSEYYCPWTGTKTPETDNEDAFNKFVQSSLDGSRWLHWGSFQAMSDYLDATSVQHILHFESLAKDLARLLPQYGISFDSLPRTNVAQNRKFNAGNLWPQTLKLIRANYSADFENFNYTCRRCPD</sequence>
<evidence type="ECO:0000256" key="8">
    <source>
        <dbReference type="ARBA" id="ARBA00023180"/>
    </source>
</evidence>
<dbReference type="InterPro" id="IPR005331">
    <property type="entry name" value="Sulfotransferase"/>
</dbReference>
<evidence type="ECO:0000313" key="12">
    <source>
        <dbReference type="Proteomes" id="UP001152797"/>
    </source>
</evidence>
<evidence type="ECO:0000256" key="4">
    <source>
        <dbReference type="ARBA" id="ARBA00022692"/>
    </source>
</evidence>
<dbReference type="OrthoDB" id="416042at2759"/>
<keyword evidence="3" id="KW-0808">Transferase</keyword>
<dbReference type="PANTHER" id="PTHR12137:SF54">
    <property type="entry name" value="CARBOHYDRATE SULFOTRANSFERASE"/>
    <property type="match status" value="1"/>
</dbReference>
<protein>
    <submittedName>
        <fullName evidence="11">Sulfotransferase domain-containing protein</fullName>
    </submittedName>
</protein>